<feature type="non-terminal residue" evidence="1">
    <location>
        <position position="1"/>
    </location>
</feature>
<dbReference type="EMBL" id="CATNWA010016805">
    <property type="protein sequence ID" value="CAI9595545.1"/>
    <property type="molecule type" value="Genomic_DNA"/>
</dbReference>
<evidence type="ECO:0000313" key="1">
    <source>
        <dbReference type="EMBL" id="CAI9595545.1"/>
    </source>
</evidence>
<organism evidence="1 2">
    <name type="scientific">Staurois parvus</name>
    <dbReference type="NCBI Taxonomy" id="386267"/>
    <lineage>
        <taxon>Eukaryota</taxon>
        <taxon>Metazoa</taxon>
        <taxon>Chordata</taxon>
        <taxon>Craniata</taxon>
        <taxon>Vertebrata</taxon>
        <taxon>Euteleostomi</taxon>
        <taxon>Amphibia</taxon>
        <taxon>Batrachia</taxon>
        <taxon>Anura</taxon>
        <taxon>Neobatrachia</taxon>
        <taxon>Ranoidea</taxon>
        <taxon>Ranidae</taxon>
        <taxon>Staurois</taxon>
    </lineage>
</organism>
<comment type="caution">
    <text evidence="1">The sequence shown here is derived from an EMBL/GenBank/DDBJ whole genome shotgun (WGS) entry which is preliminary data.</text>
</comment>
<proteinExistence type="predicted"/>
<keyword evidence="2" id="KW-1185">Reference proteome</keyword>
<dbReference type="Proteomes" id="UP001162483">
    <property type="component" value="Unassembled WGS sequence"/>
</dbReference>
<gene>
    <name evidence="1" type="ORF">SPARVUS_LOCUS11903030</name>
</gene>
<protein>
    <submittedName>
        <fullName evidence="1">Uncharacterized protein</fullName>
    </submittedName>
</protein>
<accession>A0ABN9FHI6</accession>
<reference evidence="1" key="1">
    <citation type="submission" date="2023-05" db="EMBL/GenBank/DDBJ databases">
        <authorList>
            <person name="Stuckert A."/>
        </authorList>
    </citation>
    <scope>NUCLEOTIDE SEQUENCE</scope>
</reference>
<name>A0ABN9FHI6_9NEOB</name>
<evidence type="ECO:0000313" key="2">
    <source>
        <dbReference type="Proteomes" id="UP001162483"/>
    </source>
</evidence>
<sequence>GGCTAGHRWVICWAQVGGASGRTAGHRWVELAGGTAGHRSSGH</sequence>